<reference evidence="3 4" key="3">
    <citation type="journal article" date="2019" name="Int. J. Syst. Evol. Microbiol.">
        <title>Nitrosopumilus adriaticus sp. nov. and Nitrosopumilus piranensis sp. nov., two ammonia-oxidizing archaea from the Adriatic Sea and members of the class Nitrososphaeria.</title>
        <authorList>
            <person name="Bayer B."/>
            <person name="Vojvoda J."/>
            <person name="Reinthaler T."/>
            <person name="Reyes C."/>
            <person name="Pinto M."/>
            <person name="Herndl G.J."/>
        </authorList>
    </citation>
    <scope>NUCLEOTIDE SEQUENCE [LARGE SCALE GENOMIC DNA]</scope>
    <source>
        <strain evidence="3 4">D3C</strain>
    </source>
</reference>
<dbReference type="PATRIC" id="fig|1582439.9.peg.1016"/>
<keyword evidence="4" id="KW-1185">Reference proteome</keyword>
<protein>
    <recommendedName>
        <fullName evidence="2">Phosphoadenosine phosphosulphate reductase domain-containing protein</fullName>
    </recommendedName>
</protein>
<dbReference type="AlphaFoldDB" id="A0A0C5BVB6"/>
<dbReference type="GeneID" id="41600146"/>
<dbReference type="GO" id="GO:0003824">
    <property type="term" value="F:catalytic activity"/>
    <property type="evidence" value="ECO:0007669"/>
    <property type="project" value="InterPro"/>
</dbReference>
<reference evidence="4" key="1">
    <citation type="submission" date="2015-02" db="EMBL/GenBank/DDBJ databases">
        <title>Characterization of two novel Thaumarchaeota isolated from the Northern Adriatic Sea.</title>
        <authorList>
            <person name="Bayer B."/>
            <person name="Vojvoda J."/>
            <person name="Offre P."/>
            <person name="Srivastava A."/>
            <person name="Elisabeth N."/>
            <person name="Garcia J.A.L."/>
            <person name="Schleper C."/>
            <person name="Herndl G.J."/>
        </authorList>
    </citation>
    <scope>NUCLEOTIDE SEQUENCE [LARGE SCALE GENOMIC DNA]</scope>
    <source>
        <strain evidence="4">D3C</strain>
    </source>
</reference>
<dbReference type="Gene3D" id="3.40.50.620">
    <property type="entry name" value="HUPs"/>
    <property type="match status" value="1"/>
</dbReference>
<keyword evidence="1" id="KW-0472">Membrane</keyword>
<dbReference type="SUPFAM" id="SSF52402">
    <property type="entry name" value="Adenine nucleotide alpha hydrolases-like"/>
    <property type="match status" value="1"/>
</dbReference>
<dbReference type="RefSeq" id="WP_148703088.1">
    <property type="nucleotide sequence ID" value="NZ_CP010868.1"/>
</dbReference>
<evidence type="ECO:0000313" key="4">
    <source>
        <dbReference type="Proteomes" id="UP000032027"/>
    </source>
</evidence>
<evidence type="ECO:0000259" key="2">
    <source>
        <dbReference type="Pfam" id="PF01507"/>
    </source>
</evidence>
<accession>A0A0C5BVB6</accession>
<dbReference type="OrthoDB" id="5817at2157"/>
<gene>
    <name evidence="3" type="ORF">NPIRD3C_0989</name>
</gene>
<sequence length="257" mass="30571">MLVQERILDSRNIKRQKDAKYIVSYGGGVNSTALIVFLLKNKFPLDYVVFSDTGDEMPETYEYLEVMERYLKRRGIAFEIVMNRKKVALSDKCISREVIPSQVWRWCTRDFKVTPIHAFYRKLESHIYQYMGIDYGEVHRMKPAREDYVTNLYPLIDYKINRDECINLIKKARLPIPVKSGCYFCPYNNMDRWAEIHENHPDLFKRSMKIEEHNKHFETQRLAPKGYSLREIDKMMKKKKKLPMVEVDSPCGSECMI</sequence>
<reference evidence="3 4" key="2">
    <citation type="journal article" date="2016" name="ISME J.">
        <title>Physiological and genomic characterization of two novel marine thaumarchaeal strains indicates niche differentiation.</title>
        <authorList>
            <person name="Bayer B."/>
            <person name="Vojvoda J."/>
            <person name="Offre P."/>
            <person name="Alves R.J."/>
            <person name="Elisabeth N.H."/>
            <person name="Garcia J.A."/>
            <person name="Volland J.M."/>
            <person name="Srivastava A."/>
            <person name="Schleper C."/>
            <person name="Herndl G.J."/>
        </authorList>
    </citation>
    <scope>NUCLEOTIDE SEQUENCE [LARGE SCALE GENOMIC DNA]</scope>
    <source>
        <strain evidence="3 4">D3C</strain>
    </source>
</reference>
<dbReference type="STRING" id="1582439.NPIRD3C_0989"/>
<feature type="transmembrane region" description="Helical" evidence="1">
    <location>
        <begin position="21"/>
        <end position="39"/>
    </location>
</feature>
<name>A0A0C5BVB6_9ARCH</name>
<dbReference type="InterPro" id="IPR002500">
    <property type="entry name" value="PAPS_reduct_dom"/>
</dbReference>
<evidence type="ECO:0000256" key="1">
    <source>
        <dbReference type="SAM" id="Phobius"/>
    </source>
</evidence>
<evidence type="ECO:0000313" key="3">
    <source>
        <dbReference type="EMBL" id="AJM92201.1"/>
    </source>
</evidence>
<dbReference type="EMBL" id="CP010868">
    <property type="protein sequence ID" value="AJM92201.1"/>
    <property type="molecule type" value="Genomic_DNA"/>
</dbReference>
<dbReference type="Pfam" id="PF01507">
    <property type="entry name" value="PAPS_reduct"/>
    <property type="match status" value="1"/>
</dbReference>
<proteinExistence type="predicted"/>
<dbReference type="HOGENOM" id="CLU_068617_0_0_2"/>
<keyword evidence="1" id="KW-1133">Transmembrane helix</keyword>
<dbReference type="Proteomes" id="UP000032027">
    <property type="component" value="Chromosome"/>
</dbReference>
<keyword evidence="1" id="KW-0812">Transmembrane</keyword>
<organism evidence="3 4">
    <name type="scientific">Nitrosopumilus piranensis</name>
    <dbReference type="NCBI Taxonomy" id="1582439"/>
    <lineage>
        <taxon>Archaea</taxon>
        <taxon>Nitrososphaerota</taxon>
        <taxon>Nitrososphaeria</taxon>
        <taxon>Nitrosopumilales</taxon>
        <taxon>Nitrosopumilaceae</taxon>
        <taxon>Nitrosopumilus</taxon>
    </lineage>
</organism>
<feature type="domain" description="Phosphoadenosine phosphosulphate reductase" evidence="2">
    <location>
        <begin position="21"/>
        <end position="125"/>
    </location>
</feature>
<dbReference type="InterPro" id="IPR014729">
    <property type="entry name" value="Rossmann-like_a/b/a_fold"/>
</dbReference>
<dbReference type="KEGG" id="nid:NPIRD3C_0989"/>